<sequence>MATKTPAKRATAKKTTFPSVAWFEAVAAITRMDAQYLKFGRLDAVIAFKSGDSIVQANFEVLNIHEIQEIEEDEMRDCDFIIELEPA</sequence>
<dbReference type="AlphaFoldDB" id="A0A382TQ50"/>
<dbReference type="EMBL" id="UINC01138336">
    <property type="protein sequence ID" value="SVD24214.1"/>
    <property type="molecule type" value="Genomic_DNA"/>
</dbReference>
<feature type="non-terminal residue" evidence="1">
    <location>
        <position position="87"/>
    </location>
</feature>
<reference evidence="1" key="1">
    <citation type="submission" date="2018-05" db="EMBL/GenBank/DDBJ databases">
        <authorList>
            <person name="Lanie J.A."/>
            <person name="Ng W.-L."/>
            <person name="Kazmierczak K.M."/>
            <person name="Andrzejewski T.M."/>
            <person name="Davidsen T.M."/>
            <person name="Wayne K.J."/>
            <person name="Tettelin H."/>
            <person name="Glass J.I."/>
            <person name="Rusch D."/>
            <person name="Podicherti R."/>
            <person name="Tsui H.-C.T."/>
            <person name="Winkler M.E."/>
        </authorList>
    </citation>
    <scope>NUCLEOTIDE SEQUENCE</scope>
</reference>
<protein>
    <submittedName>
        <fullName evidence="1">Uncharacterized protein</fullName>
    </submittedName>
</protein>
<organism evidence="1">
    <name type="scientific">marine metagenome</name>
    <dbReference type="NCBI Taxonomy" id="408172"/>
    <lineage>
        <taxon>unclassified sequences</taxon>
        <taxon>metagenomes</taxon>
        <taxon>ecological metagenomes</taxon>
    </lineage>
</organism>
<name>A0A382TQ50_9ZZZZ</name>
<gene>
    <name evidence="1" type="ORF">METZ01_LOCUS377068</name>
</gene>
<proteinExistence type="predicted"/>
<evidence type="ECO:0000313" key="1">
    <source>
        <dbReference type="EMBL" id="SVD24214.1"/>
    </source>
</evidence>
<accession>A0A382TQ50</accession>